<dbReference type="PROSITE" id="PS51782">
    <property type="entry name" value="LYSM"/>
    <property type="match status" value="2"/>
</dbReference>
<accession>A0A0F6AHJ7</accession>
<dbReference type="SUPFAM" id="SSF54106">
    <property type="entry name" value="LysM domain"/>
    <property type="match status" value="2"/>
</dbReference>
<dbReference type="SMART" id="SM00257">
    <property type="entry name" value="LysM"/>
    <property type="match status" value="2"/>
</dbReference>
<dbReference type="InterPro" id="IPR008258">
    <property type="entry name" value="Transglycosylase_SLT_dom_1"/>
</dbReference>
<dbReference type="PANTHER" id="PTHR33734">
    <property type="entry name" value="LYSM DOMAIN-CONTAINING GPI-ANCHORED PROTEIN 2"/>
    <property type="match status" value="1"/>
</dbReference>
<dbReference type="SUPFAM" id="SSF53955">
    <property type="entry name" value="Lysozyme-like"/>
    <property type="match status" value="1"/>
</dbReference>
<dbReference type="RefSeq" id="WP_046354859.1">
    <property type="nucleotide sequence ID" value="NZ_AUXW01000090.1"/>
</dbReference>
<evidence type="ECO:0000259" key="1">
    <source>
        <dbReference type="PROSITE" id="PS51782"/>
    </source>
</evidence>
<feature type="domain" description="LysM" evidence="1">
    <location>
        <begin position="329"/>
        <end position="372"/>
    </location>
</feature>
<gene>
    <name evidence="2" type="ORF">N479_07035</name>
</gene>
<sequence length="428" mass="48725">MLKRAFLIACTLTLTACQSTKEDSQANEQTQQVIESHTVPSQIQPHHGVEHVQSFPVAPIHAEDVWERIRQQISFAPSSHPRVLKRVNWYLQHPNYMDTISQRAGPLLYYIVTEIEKRGLPIELALMPLIETDFDMQAYSHKHASGLWQLTPLIAKHYGIEINPWYDGRQDLIDSTRVALDFLTYLHKRFDGNWYHAVAAYNTGEGRVLRAIETNRKAGRSTDFFALQLPRQTRHYVPKLIAATQLLKQQLMPFPAIANTPAITTVSLPAATILDRDPNWSMLAELNTGYARFPALLGGPNRLIMPIDKAQQWQAYAKNLPTMPSNQWQTYTVRKGDSLSVIAANYELSVSQLKSFNQLRSNTIRIGQRLILPVLADQHYTYTVKSGDSLWRIAKQFNVSVNKLKQWNELSSSTLQIGKQLTIFLATP</sequence>
<dbReference type="PATRIC" id="fig|1129367.4.peg.1045"/>
<dbReference type="InterPro" id="IPR023346">
    <property type="entry name" value="Lysozyme-like_dom_sf"/>
</dbReference>
<dbReference type="Proteomes" id="UP000033434">
    <property type="component" value="Unassembled WGS sequence"/>
</dbReference>
<dbReference type="InterPro" id="IPR036779">
    <property type="entry name" value="LysM_dom_sf"/>
</dbReference>
<dbReference type="Gene3D" id="3.10.350.10">
    <property type="entry name" value="LysM domain"/>
    <property type="match status" value="2"/>
</dbReference>
<evidence type="ECO:0000313" key="2">
    <source>
        <dbReference type="EMBL" id="KKE84844.1"/>
    </source>
</evidence>
<dbReference type="InterPro" id="IPR018392">
    <property type="entry name" value="LysM"/>
</dbReference>
<protein>
    <recommendedName>
        <fullName evidence="1">LysM domain-containing protein</fullName>
    </recommendedName>
</protein>
<dbReference type="Pfam" id="PF01476">
    <property type="entry name" value="LysM"/>
    <property type="match status" value="2"/>
</dbReference>
<dbReference type="CDD" id="cd16894">
    <property type="entry name" value="MltD-like"/>
    <property type="match status" value="1"/>
</dbReference>
<feature type="domain" description="LysM" evidence="1">
    <location>
        <begin position="380"/>
        <end position="423"/>
    </location>
</feature>
<reference evidence="2 3" key="1">
    <citation type="journal article" date="2015" name="BMC Genomics">
        <title>Genome mining reveals unlocked bioactive potential of marine Gram-negative bacteria.</title>
        <authorList>
            <person name="Machado H."/>
            <person name="Sonnenschein E.C."/>
            <person name="Melchiorsen J."/>
            <person name="Gram L."/>
        </authorList>
    </citation>
    <scope>NUCLEOTIDE SEQUENCE [LARGE SCALE GENOMIC DNA]</scope>
    <source>
        <strain evidence="2 3">S4054</strain>
    </source>
</reference>
<dbReference type="GO" id="GO:0008932">
    <property type="term" value="F:lytic endotransglycosylase activity"/>
    <property type="evidence" value="ECO:0007669"/>
    <property type="project" value="TreeGrafter"/>
</dbReference>
<dbReference type="Pfam" id="PF01464">
    <property type="entry name" value="SLT"/>
    <property type="match status" value="1"/>
</dbReference>
<dbReference type="CDD" id="cd00118">
    <property type="entry name" value="LysM"/>
    <property type="match status" value="2"/>
</dbReference>
<name>A0A0F6AHJ7_9GAMM</name>
<comment type="caution">
    <text evidence="2">The sequence shown here is derived from an EMBL/GenBank/DDBJ whole genome shotgun (WGS) entry which is preliminary data.</text>
</comment>
<evidence type="ECO:0000313" key="3">
    <source>
        <dbReference type="Proteomes" id="UP000033434"/>
    </source>
</evidence>
<dbReference type="AlphaFoldDB" id="A0A0F6AHJ7"/>
<organism evidence="2 3">
    <name type="scientific">Pseudoalteromonas luteoviolacea S4054</name>
    <dbReference type="NCBI Taxonomy" id="1129367"/>
    <lineage>
        <taxon>Bacteria</taxon>
        <taxon>Pseudomonadati</taxon>
        <taxon>Pseudomonadota</taxon>
        <taxon>Gammaproteobacteria</taxon>
        <taxon>Alteromonadales</taxon>
        <taxon>Pseudoalteromonadaceae</taxon>
        <taxon>Pseudoalteromonas</taxon>
    </lineage>
</organism>
<proteinExistence type="predicted"/>
<dbReference type="Gene3D" id="1.10.530.10">
    <property type="match status" value="1"/>
</dbReference>
<dbReference type="EMBL" id="AUXW01000090">
    <property type="protein sequence ID" value="KKE84844.1"/>
    <property type="molecule type" value="Genomic_DNA"/>
</dbReference>
<dbReference type="PROSITE" id="PS51257">
    <property type="entry name" value="PROKAR_LIPOPROTEIN"/>
    <property type="match status" value="1"/>
</dbReference>
<dbReference type="PANTHER" id="PTHR33734:SF22">
    <property type="entry name" value="MEMBRANE-BOUND LYTIC MUREIN TRANSGLYCOSYLASE D"/>
    <property type="match status" value="1"/>
</dbReference>